<gene>
    <name evidence="4" type="ORF">GJR97_11390</name>
</gene>
<evidence type="ECO:0000313" key="4">
    <source>
        <dbReference type="EMBL" id="MRX44331.1"/>
    </source>
</evidence>
<sequence>MVALDTGGTARPPLALDESWPLVGRGADVRRALDGLAGATRAVFAYGASGIGKSRVVQGVAEHLDDDGWLVLTATGNPALSAVPLSALAPVFARETGSPLTSAADAAELFAVAHAAIARLAGDRSVLLAFDDISVADPVSVTLVAQLVEASVLRLAATVRESEPVPDALVPVATAPDSIRLDLGPLGVDEVAELLTRVLGGAIAHRDVVELHRAAHGNPLFLRELAIGAWDAGSLVAHEGLWHLAGDPVGTPALRDLIRARLRGLHEAERDAVERLALCEPLAFDELARPGAAEALAALELRGLIRVDESGPRVRVGLAHPQYAAAVREAMPRIRALSLLAEQADLVASRPMDPGDELRVAVWRLDAGRPSDPALLARCAVLARSAYDRRTAERLAAAAVAAGAADAPTLLLHGEILWSLGRGDEALTALEAARRASAADGADEALLAAIGRVQADVLGGDPLGTVRALDLLERLEGELPGQSAAIGLGKSALQANLEYGDAALAAVEEAGRRLGDGPERAMLDLARATPLSLVGRTEEAVASAERAVSAAARAGSPVPPRRAEVVLANVLVAADRLGDARGTLVDALHDAIRDDDEPTARIAELTMGRIFWQLGRLDTAARWFRDTIGGAEVHGPTSLREFARCFLAIVAAEQGDPAIARDHRDRVVAGLEQDSSVVTLADAWIEAAEGAADRAAIRVLERAELVQARGALNVASSLLHHVTRFGSRTHTASSADRLESLATRTGAPDVARRAAHARAQAEADPAGLRAAAAEWERVGSLLYAAEAHASAGQAARASGRGRESAADLRRAAELSAACEGARTPLLRFSEGAEPLTPREREVASLAAQGLSSNEIAGRLFLSTRTVDNHLQSTYAKLGIRGRRELHLPSDPMVGRN</sequence>
<dbReference type="InterPro" id="IPR036388">
    <property type="entry name" value="WH-like_DNA-bd_sf"/>
</dbReference>
<dbReference type="SMART" id="SM00421">
    <property type="entry name" value="HTH_LUXR"/>
    <property type="match status" value="1"/>
</dbReference>
<feature type="domain" description="HTH luxR-type" evidence="3">
    <location>
        <begin position="828"/>
        <end position="896"/>
    </location>
</feature>
<evidence type="ECO:0000256" key="2">
    <source>
        <dbReference type="ARBA" id="ARBA00022840"/>
    </source>
</evidence>
<dbReference type="AlphaFoldDB" id="A0A6L5R2S0"/>
<dbReference type="SUPFAM" id="SSF46894">
    <property type="entry name" value="C-terminal effector domain of the bipartite response regulators"/>
    <property type="match status" value="1"/>
</dbReference>
<proteinExistence type="predicted"/>
<dbReference type="InterPro" id="IPR011990">
    <property type="entry name" value="TPR-like_helical_dom_sf"/>
</dbReference>
<keyword evidence="1" id="KW-0547">Nucleotide-binding</keyword>
<dbReference type="SUPFAM" id="SSF52540">
    <property type="entry name" value="P-loop containing nucleoside triphosphate hydrolases"/>
    <property type="match status" value="1"/>
</dbReference>
<keyword evidence="5" id="KW-1185">Reference proteome</keyword>
<dbReference type="SUPFAM" id="SSF48452">
    <property type="entry name" value="TPR-like"/>
    <property type="match status" value="2"/>
</dbReference>
<dbReference type="PROSITE" id="PS50043">
    <property type="entry name" value="HTH_LUXR_2"/>
    <property type="match status" value="1"/>
</dbReference>
<dbReference type="Pfam" id="PF13191">
    <property type="entry name" value="AAA_16"/>
    <property type="match status" value="1"/>
</dbReference>
<organism evidence="4 5">
    <name type="scientific">Agromyces kandeliae</name>
    <dbReference type="NCBI Taxonomy" id="2666141"/>
    <lineage>
        <taxon>Bacteria</taxon>
        <taxon>Bacillati</taxon>
        <taxon>Actinomycetota</taxon>
        <taxon>Actinomycetes</taxon>
        <taxon>Micrococcales</taxon>
        <taxon>Microbacteriaceae</taxon>
        <taxon>Agromyces</taxon>
    </lineage>
</organism>
<dbReference type="PANTHER" id="PTHR16305">
    <property type="entry name" value="TESTICULAR SOLUBLE ADENYLYL CYCLASE"/>
    <property type="match status" value="1"/>
</dbReference>
<dbReference type="InterPro" id="IPR016032">
    <property type="entry name" value="Sig_transdc_resp-reg_C-effctor"/>
</dbReference>
<dbReference type="GO" id="GO:0004016">
    <property type="term" value="F:adenylate cyclase activity"/>
    <property type="evidence" value="ECO:0007669"/>
    <property type="project" value="TreeGrafter"/>
</dbReference>
<evidence type="ECO:0000259" key="3">
    <source>
        <dbReference type="PROSITE" id="PS50043"/>
    </source>
</evidence>
<dbReference type="PRINTS" id="PR00038">
    <property type="entry name" value="HTHLUXR"/>
</dbReference>
<reference evidence="4 5" key="1">
    <citation type="submission" date="2019-11" db="EMBL/GenBank/DDBJ databases">
        <title>Agromyces kandeliae sp. nov., isolated from mangrove soil.</title>
        <authorList>
            <person name="Wang R."/>
        </authorList>
    </citation>
    <scope>NUCLEOTIDE SEQUENCE [LARGE SCALE GENOMIC DNA]</scope>
    <source>
        <strain evidence="4 5">Q22</strain>
    </source>
</reference>
<dbReference type="GO" id="GO:0005737">
    <property type="term" value="C:cytoplasm"/>
    <property type="evidence" value="ECO:0007669"/>
    <property type="project" value="TreeGrafter"/>
</dbReference>
<dbReference type="Gene3D" id="1.25.40.10">
    <property type="entry name" value="Tetratricopeptide repeat domain"/>
    <property type="match status" value="1"/>
</dbReference>
<dbReference type="InterPro" id="IPR000792">
    <property type="entry name" value="Tscrpt_reg_LuxR_C"/>
</dbReference>
<comment type="caution">
    <text evidence="4">The sequence shown here is derived from an EMBL/GenBank/DDBJ whole genome shotgun (WGS) entry which is preliminary data.</text>
</comment>
<dbReference type="CDD" id="cd06170">
    <property type="entry name" value="LuxR_C_like"/>
    <property type="match status" value="1"/>
</dbReference>
<dbReference type="GO" id="GO:0005524">
    <property type="term" value="F:ATP binding"/>
    <property type="evidence" value="ECO:0007669"/>
    <property type="project" value="UniProtKB-KW"/>
</dbReference>
<dbReference type="GO" id="GO:0006355">
    <property type="term" value="P:regulation of DNA-templated transcription"/>
    <property type="evidence" value="ECO:0007669"/>
    <property type="project" value="InterPro"/>
</dbReference>
<evidence type="ECO:0000313" key="5">
    <source>
        <dbReference type="Proteomes" id="UP000476511"/>
    </source>
</evidence>
<accession>A0A6L5R2S0</accession>
<name>A0A6L5R2S0_9MICO</name>
<dbReference type="EMBL" id="WKJD01000016">
    <property type="protein sequence ID" value="MRX44331.1"/>
    <property type="molecule type" value="Genomic_DNA"/>
</dbReference>
<dbReference type="InterPro" id="IPR041664">
    <property type="entry name" value="AAA_16"/>
</dbReference>
<keyword evidence="2" id="KW-0067">ATP-binding</keyword>
<dbReference type="GO" id="GO:0003677">
    <property type="term" value="F:DNA binding"/>
    <property type="evidence" value="ECO:0007669"/>
    <property type="project" value="InterPro"/>
</dbReference>
<dbReference type="Proteomes" id="UP000476511">
    <property type="component" value="Unassembled WGS sequence"/>
</dbReference>
<dbReference type="Pfam" id="PF00196">
    <property type="entry name" value="GerE"/>
    <property type="match status" value="1"/>
</dbReference>
<dbReference type="PROSITE" id="PS00622">
    <property type="entry name" value="HTH_LUXR_1"/>
    <property type="match status" value="1"/>
</dbReference>
<dbReference type="Gene3D" id="1.10.10.10">
    <property type="entry name" value="Winged helix-like DNA-binding domain superfamily/Winged helix DNA-binding domain"/>
    <property type="match status" value="1"/>
</dbReference>
<evidence type="ECO:0000256" key="1">
    <source>
        <dbReference type="ARBA" id="ARBA00022741"/>
    </source>
</evidence>
<dbReference type="InterPro" id="IPR027417">
    <property type="entry name" value="P-loop_NTPase"/>
</dbReference>
<dbReference type="PANTHER" id="PTHR16305:SF28">
    <property type="entry name" value="GUANYLATE CYCLASE DOMAIN-CONTAINING PROTEIN"/>
    <property type="match status" value="1"/>
</dbReference>
<protein>
    <submittedName>
        <fullName evidence="4">AAA family ATPase</fullName>
    </submittedName>
</protein>